<dbReference type="InterPro" id="IPR015943">
    <property type="entry name" value="WD40/YVTN_repeat-like_dom_sf"/>
</dbReference>
<accession>A0ABQ3YNI5</accession>
<sequence length="438" mass="47029">MTTIELGEIDSRPDPGPPTEFGSHLARRSVTILSLLLCLFGVAASAPGAVPTIHPLWRVPVAESDGTTLGTDTAYLQRSRAGQSHLTAYDLATGAIRWETSIDGTLGYTQLAEQAGLILLPTDPEPAQVDDLRYAAFTKGTTALDIDTGATRWTAPGEPMLISDRTALMVDYSGDGVYARLRLIGIDAVPPRAIWSRETPDVESLAFELTGERADRIITVSRAGVVKVIRFADGTLLAGARIPWRTPDPQQGEFNDVAPAGEYLVVNRARQNDADLTVYHLGTLDEAWQIGTPRGYAFPCGTSVCFEDEDRLTAYDPATGEMRWQRVGLGSSWAAGPDRVVADVPGVGQQLFDADTGLPVGEAGAGETVWTTEPGEAVLVLRATREPAGHTSITRWDLATGRRDLLGAVDNLVVNRCQSVRHYLGCFQGNEFVVTAVG</sequence>
<name>A0ABQ3YNI5_9ACTN</name>
<feature type="domain" description="Pyrrolo-quinoline quinone repeat" evidence="2">
    <location>
        <begin position="56"/>
        <end position="289"/>
    </location>
</feature>
<feature type="region of interest" description="Disordered" evidence="1">
    <location>
        <begin position="1"/>
        <end position="22"/>
    </location>
</feature>
<dbReference type="Proteomes" id="UP000637628">
    <property type="component" value="Unassembled WGS sequence"/>
</dbReference>
<evidence type="ECO:0000313" key="3">
    <source>
        <dbReference type="EMBL" id="GID99136.1"/>
    </source>
</evidence>
<dbReference type="SUPFAM" id="SSF50998">
    <property type="entry name" value="Quinoprotein alcohol dehydrogenase-like"/>
    <property type="match status" value="1"/>
</dbReference>
<dbReference type="SMART" id="SM00564">
    <property type="entry name" value="PQQ"/>
    <property type="match status" value="3"/>
</dbReference>
<dbReference type="InterPro" id="IPR018391">
    <property type="entry name" value="PQQ_b-propeller_rpt"/>
</dbReference>
<keyword evidence="4" id="KW-1185">Reference proteome</keyword>
<dbReference type="InterPro" id="IPR002372">
    <property type="entry name" value="PQQ_rpt_dom"/>
</dbReference>
<evidence type="ECO:0000259" key="2">
    <source>
        <dbReference type="Pfam" id="PF13360"/>
    </source>
</evidence>
<proteinExistence type="predicted"/>
<dbReference type="RefSeq" id="WP_203724542.1">
    <property type="nucleotide sequence ID" value="NZ_BAAATX010000004.1"/>
</dbReference>
<dbReference type="Pfam" id="PF13360">
    <property type="entry name" value="PQQ_2"/>
    <property type="match status" value="1"/>
</dbReference>
<dbReference type="Gene3D" id="2.130.10.10">
    <property type="entry name" value="YVTN repeat-like/Quinoprotein amine dehydrogenase"/>
    <property type="match status" value="1"/>
</dbReference>
<evidence type="ECO:0000313" key="4">
    <source>
        <dbReference type="Proteomes" id="UP000637628"/>
    </source>
</evidence>
<comment type="caution">
    <text evidence="3">The sequence shown here is derived from an EMBL/GenBank/DDBJ whole genome shotgun (WGS) entry which is preliminary data.</text>
</comment>
<dbReference type="InterPro" id="IPR011047">
    <property type="entry name" value="Quinoprotein_ADH-like_sf"/>
</dbReference>
<gene>
    <name evidence="3" type="ORF">Adu01nite_04870</name>
</gene>
<dbReference type="EMBL" id="BOML01000005">
    <property type="protein sequence ID" value="GID99136.1"/>
    <property type="molecule type" value="Genomic_DNA"/>
</dbReference>
<evidence type="ECO:0000256" key="1">
    <source>
        <dbReference type="SAM" id="MobiDB-lite"/>
    </source>
</evidence>
<organism evidence="3 4">
    <name type="scientific">Paractinoplanes durhamensis</name>
    <dbReference type="NCBI Taxonomy" id="113563"/>
    <lineage>
        <taxon>Bacteria</taxon>
        <taxon>Bacillati</taxon>
        <taxon>Actinomycetota</taxon>
        <taxon>Actinomycetes</taxon>
        <taxon>Micromonosporales</taxon>
        <taxon>Micromonosporaceae</taxon>
        <taxon>Paractinoplanes</taxon>
    </lineage>
</organism>
<reference evidence="3 4" key="1">
    <citation type="submission" date="2021-01" db="EMBL/GenBank/DDBJ databases">
        <title>Whole genome shotgun sequence of Actinoplanes durhamensis NBRC 14914.</title>
        <authorList>
            <person name="Komaki H."/>
            <person name="Tamura T."/>
        </authorList>
    </citation>
    <scope>NUCLEOTIDE SEQUENCE [LARGE SCALE GENOMIC DNA]</scope>
    <source>
        <strain evidence="3 4">NBRC 14914</strain>
    </source>
</reference>
<protein>
    <recommendedName>
        <fullName evidence="2">Pyrrolo-quinoline quinone repeat domain-containing protein</fullName>
    </recommendedName>
</protein>